<evidence type="ECO:0000256" key="6">
    <source>
        <dbReference type="ARBA" id="ARBA00031562"/>
    </source>
</evidence>
<dbReference type="NCBIfam" id="NF004739">
    <property type="entry name" value="PRK06075.1"/>
    <property type="match status" value="1"/>
</dbReference>
<dbReference type="HAMAP" id="MF_01358">
    <property type="entry name" value="NDH1_NuoD"/>
    <property type="match status" value="1"/>
</dbReference>
<evidence type="ECO:0000313" key="11">
    <source>
        <dbReference type="Proteomes" id="UP001186944"/>
    </source>
</evidence>
<dbReference type="GO" id="GO:0006120">
    <property type="term" value="P:mitochondrial electron transport, NADH to ubiquinone"/>
    <property type="evidence" value="ECO:0007669"/>
    <property type="project" value="TreeGrafter"/>
</dbReference>
<evidence type="ECO:0000259" key="9">
    <source>
        <dbReference type="Pfam" id="PF00346"/>
    </source>
</evidence>
<dbReference type="EMBL" id="VSWD01000002">
    <property type="protein sequence ID" value="KAK3107424.1"/>
    <property type="molecule type" value="Genomic_DNA"/>
</dbReference>
<dbReference type="Gene3D" id="1.10.645.10">
    <property type="entry name" value="Cytochrome-c3 Hydrogenase, chain B"/>
    <property type="match status" value="1"/>
</dbReference>
<keyword evidence="11" id="KW-1185">Reference proteome</keyword>
<dbReference type="InterPro" id="IPR001135">
    <property type="entry name" value="NADH_Q_OxRdtase_suD"/>
</dbReference>
<comment type="caution">
    <text evidence="10">The sequence shown here is derived from an EMBL/GenBank/DDBJ whole genome shotgun (WGS) entry which is preliminary data.</text>
</comment>
<feature type="region of interest" description="Disordered" evidence="8">
    <location>
        <begin position="1"/>
        <end position="31"/>
    </location>
</feature>
<dbReference type="InterPro" id="IPR014029">
    <property type="entry name" value="NADH_UbQ_OxRdtase_49kDa_CS"/>
</dbReference>
<dbReference type="Proteomes" id="UP001186944">
    <property type="component" value="Unassembled WGS sequence"/>
</dbReference>
<evidence type="ECO:0000256" key="5">
    <source>
        <dbReference type="ARBA" id="ARBA00030505"/>
    </source>
</evidence>
<dbReference type="GO" id="GO:0048038">
    <property type="term" value="F:quinone binding"/>
    <property type="evidence" value="ECO:0007669"/>
    <property type="project" value="InterPro"/>
</dbReference>
<sequence>MGNFNVKTKEGISNKTRLQHPQQNPKTSNAKTLQTCTETDFKVKRNVKAQHRNIKHKGLHINQRKQWATGADLGRPSSTEIAEGVVILDYVRTTLPLFRLPRGLEEHEDIAPGVGIFKIISKDKANVEMISVNGDRCVNKIQVRHAGPQWLPDENYYRKLGDLVMLPKETSSPSNSDAIQYEVPEISMENFREEEIHNITVNFGPQHPAAHGVLRLVMTITGESIKKCDPHIGLLHRGTEKLIEYKTYTQALPYFDRLDYVSMMCNEQAYSLAVEKLLNIDIPLRAKYIRTLFGEITRILNHIMSVGTHALDVGALSPFFWIFEEREKLMEFYERVSGARMHAAYVRPGGVSQDLPLGLMDDIYDFCTRFNQRIDEVDDVLSENRIWKQRTVDVGIVSAEDAQNLGFSGVMLRGSGIKWDLRKVQPYDAYNLVDFDVPIGRHGDTYDRYLIRMEEMRQSLRIILQCLNQMPEGEIKVDDNKIVPPSRAEMKESMEALIHHFKLFTEGYNVPPGATYAAVEAPKGEFGVYLVSDGTNKPYRCKIKAPGFAHLAGLDYVSRFHMVADVVAIIGTLDIVFGEVDR</sequence>
<gene>
    <name evidence="10" type="ORF">FSP39_014248</name>
</gene>
<feature type="domain" description="NADH-quinone oxidoreductase subunit D" evidence="9">
    <location>
        <begin position="312"/>
        <end position="582"/>
    </location>
</feature>
<accession>A0AA88YL33</accession>
<evidence type="ECO:0000256" key="8">
    <source>
        <dbReference type="SAM" id="MobiDB-lite"/>
    </source>
</evidence>
<dbReference type="PANTHER" id="PTHR11993:SF10">
    <property type="entry name" value="NADH DEHYDROGENASE [UBIQUINONE] IRON-SULFUR PROTEIN 2, MITOCHONDRIAL"/>
    <property type="match status" value="1"/>
</dbReference>
<evidence type="ECO:0000313" key="10">
    <source>
        <dbReference type="EMBL" id="KAK3107424.1"/>
    </source>
</evidence>
<evidence type="ECO:0000256" key="3">
    <source>
        <dbReference type="ARBA" id="ARBA00022967"/>
    </source>
</evidence>
<dbReference type="SUPFAM" id="SSF56762">
    <property type="entry name" value="HydB/Nqo4-like"/>
    <property type="match status" value="1"/>
</dbReference>
<dbReference type="AlphaFoldDB" id="A0AA88YL33"/>
<evidence type="ECO:0000256" key="1">
    <source>
        <dbReference type="ARBA" id="ARBA00005769"/>
    </source>
</evidence>
<dbReference type="FunFam" id="1.10.645.10:FF:000005">
    <property type="entry name" value="NADH-quinone oxidoreductase subunit D"/>
    <property type="match status" value="1"/>
</dbReference>
<name>A0AA88YL33_PINIB</name>
<dbReference type="NCBIfam" id="TIGR01962">
    <property type="entry name" value="NuoD"/>
    <property type="match status" value="1"/>
</dbReference>
<keyword evidence="2 7" id="KW-0813">Transport</keyword>
<dbReference type="InterPro" id="IPR029014">
    <property type="entry name" value="NiFe-Hase_large"/>
</dbReference>
<proteinExistence type="inferred from homology"/>
<dbReference type="Pfam" id="PF00346">
    <property type="entry name" value="Complex1_49kDa"/>
    <property type="match status" value="1"/>
</dbReference>
<protein>
    <recommendedName>
        <fullName evidence="5">Complex I-49kD</fullName>
    </recommendedName>
    <alternativeName>
        <fullName evidence="6">NADH-ubiquinone oxidoreductase 49 kDa subunit</fullName>
    </alternativeName>
</protein>
<dbReference type="GO" id="GO:0051287">
    <property type="term" value="F:NAD binding"/>
    <property type="evidence" value="ECO:0007669"/>
    <property type="project" value="InterPro"/>
</dbReference>
<evidence type="ECO:0000256" key="7">
    <source>
        <dbReference type="RuleBase" id="RU003685"/>
    </source>
</evidence>
<dbReference type="GO" id="GO:0005739">
    <property type="term" value="C:mitochondrion"/>
    <property type="evidence" value="ECO:0007669"/>
    <property type="project" value="GOC"/>
</dbReference>
<dbReference type="GO" id="GO:0016651">
    <property type="term" value="F:oxidoreductase activity, acting on NAD(P)H"/>
    <property type="evidence" value="ECO:0007669"/>
    <property type="project" value="InterPro"/>
</dbReference>
<dbReference type="InterPro" id="IPR022885">
    <property type="entry name" value="NDH1_su_D/H"/>
</dbReference>
<dbReference type="PANTHER" id="PTHR11993">
    <property type="entry name" value="NADH-UBIQUINONE OXIDOREDUCTASE 49 KDA SUBUNIT"/>
    <property type="match status" value="1"/>
</dbReference>
<reference evidence="10" key="1">
    <citation type="submission" date="2019-08" db="EMBL/GenBank/DDBJ databases">
        <title>The improved chromosome-level genome for the pearl oyster Pinctada fucata martensii using PacBio sequencing and Hi-C.</title>
        <authorList>
            <person name="Zheng Z."/>
        </authorList>
    </citation>
    <scope>NUCLEOTIDE SEQUENCE</scope>
    <source>
        <strain evidence="10">ZZ-2019</strain>
        <tissue evidence="10">Adductor muscle</tissue>
    </source>
</reference>
<organism evidence="10 11">
    <name type="scientific">Pinctada imbricata</name>
    <name type="common">Atlantic pearl-oyster</name>
    <name type="synonym">Pinctada martensii</name>
    <dbReference type="NCBI Taxonomy" id="66713"/>
    <lineage>
        <taxon>Eukaryota</taxon>
        <taxon>Metazoa</taxon>
        <taxon>Spiralia</taxon>
        <taxon>Lophotrochozoa</taxon>
        <taxon>Mollusca</taxon>
        <taxon>Bivalvia</taxon>
        <taxon>Autobranchia</taxon>
        <taxon>Pteriomorphia</taxon>
        <taxon>Pterioida</taxon>
        <taxon>Pterioidea</taxon>
        <taxon>Pteriidae</taxon>
        <taxon>Pinctada</taxon>
    </lineage>
</organism>
<keyword evidence="4 7" id="KW-0520">NAD</keyword>
<dbReference type="PROSITE" id="PS00535">
    <property type="entry name" value="COMPLEX1_49K"/>
    <property type="match status" value="1"/>
</dbReference>
<feature type="compositionally biased region" description="Polar residues" evidence="8">
    <location>
        <begin position="13"/>
        <end position="31"/>
    </location>
</feature>
<evidence type="ECO:0000256" key="2">
    <source>
        <dbReference type="ARBA" id="ARBA00022448"/>
    </source>
</evidence>
<keyword evidence="3 7" id="KW-1278">Translocase</keyword>
<comment type="similarity">
    <text evidence="1 7">Belongs to the complex I 49 kDa subunit family.</text>
</comment>
<evidence type="ECO:0000256" key="4">
    <source>
        <dbReference type="ARBA" id="ARBA00023027"/>
    </source>
</evidence>